<accession>A0A1G4W9V6</accession>
<proteinExistence type="predicted"/>
<dbReference type="EMBL" id="FMUB01000005">
    <property type="protein sequence ID" value="SCX19153.1"/>
    <property type="molecule type" value="Genomic_DNA"/>
</dbReference>
<dbReference type="Proteomes" id="UP000199707">
    <property type="component" value="Unassembled WGS sequence"/>
</dbReference>
<name>A0A1G4W9V6_9MYCO</name>
<dbReference type="RefSeq" id="WP_090357496.1">
    <property type="nucleotide sequence ID" value="NZ_FMUB01000005.1"/>
</dbReference>
<evidence type="ECO:0000313" key="3">
    <source>
        <dbReference type="Proteomes" id="UP000199707"/>
    </source>
</evidence>
<dbReference type="AlphaFoldDB" id="A0A1G4W9V6"/>
<dbReference type="InterPro" id="IPR041698">
    <property type="entry name" value="Methyltransf_25"/>
</dbReference>
<dbReference type="InterPro" id="IPR029063">
    <property type="entry name" value="SAM-dependent_MTases_sf"/>
</dbReference>
<dbReference type="Gene3D" id="3.40.50.150">
    <property type="entry name" value="Vaccinia Virus protein VP39"/>
    <property type="match status" value="1"/>
</dbReference>
<dbReference type="SUPFAM" id="SSF53335">
    <property type="entry name" value="S-adenosyl-L-methionine-dependent methyltransferases"/>
    <property type="match status" value="1"/>
</dbReference>
<dbReference type="STRING" id="1502745.SAMN02799620_02630"/>
<feature type="domain" description="Methyltransferase" evidence="1">
    <location>
        <begin position="50"/>
        <end position="117"/>
    </location>
</feature>
<reference evidence="3" key="1">
    <citation type="submission" date="2016-10" db="EMBL/GenBank/DDBJ databases">
        <authorList>
            <person name="Varghese N."/>
            <person name="Submissions S."/>
        </authorList>
    </citation>
    <scope>NUCLEOTIDE SEQUENCE [LARGE SCALE GENOMIC DNA]</scope>
    <source>
        <strain evidence="3">UNC267MFSha1.1M11</strain>
    </source>
</reference>
<sequence length="172" mass="18514">MSERPSGFGVASLVSTYAEQAPQTVPGYHDIHTMASVLLAEETPADAHLLVLGAGGGMEIKAFATAHPRWRFLAVDTSAPMIDLAKDTLGPLAARMDVHEGYVDDAPEGPFDAYLLAAGNQPAYVEKASEMINQYMPAVSPDEDRAILERAGFTNVTEFFSAFTFRGWVGYA</sequence>
<evidence type="ECO:0000313" key="2">
    <source>
        <dbReference type="EMBL" id="SCX19153.1"/>
    </source>
</evidence>
<gene>
    <name evidence="2" type="ORF">SAMN02799620_02630</name>
</gene>
<dbReference type="Pfam" id="PF13649">
    <property type="entry name" value="Methyltransf_25"/>
    <property type="match status" value="1"/>
</dbReference>
<protein>
    <recommendedName>
        <fullName evidence="1">Methyltransferase domain-containing protein</fullName>
    </recommendedName>
</protein>
<organism evidence="2 3">
    <name type="scientific">Mycolicibacterium fluoranthenivorans</name>
    <dbReference type="NCBI Taxonomy" id="258505"/>
    <lineage>
        <taxon>Bacteria</taxon>
        <taxon>Bacillati</taxon>
        <taxon>Actinomycetota</taxon>
        <taxon>Actinomycetes</taxon>
        <taxon>Mycobacteriales</taxon>
        <taxon>Mycobacteriaceae</taxon>
        <taxon>Mycolicibacterium</taxon>
    </lineage>
</organism>
<evidence type="ECO:0000259" key="1">
    <source>
        <dbReference type="Pfam" id="PF13649"/>
    </source>
</evidence>